<dbReference type="InterPro" id="IPR036388">
    <property type="entry name" value="WH-like_DNA-bd_sf"/>
</dbReference>
<evidence type="ECO:0000313" key="3">
    <source>
        <dbReference type="Proteomes" id="UP001580430"/>
    </source>
</evidence>
<sequence>MKLLLVNRCHNTVPDDKLASGDFRKFPTLVVYRMSELGLSLKSILDQLDEWGERYMNQRDG</sequence>
<organism evidence="2 3">
    <name type="scientific">Paenibacillus medicaginis</name>
    <dbReference type="NCBI Taxonomy" id="1470560"/>
    <lineage>
        <taxon>Bacteria</taxon>
        <taxon>Bacillati</taxon>
        <taxon>Bacillota</taxon>
        <taxon>Bacilli</taxon>
        <taxon>Bacillales</taxon>
        <taxon>Paenibacillaceae</taxon>
        <taxon>Paenibacillus</taxon>
    </lineage>
</organism>
<feature type="domain" description="HTH hxlR-type" evidence="1">
    <location>
        <begin position="24"/>
        <end position="59"/>
    </location>
</feature>
<reference evidence="2 3" key="1">
    <citation type="submission" date="2024-09" db="EMBL/GenBank/DDBJ databases">
        <title>Paenibacillus zeirhizospherea sp. nov., isolated from surface of the maize (Zea mays) roots in a horticulture field, Hungary.</title>
        <authorList>
            <person name="Marton D."/>
            <person name="Farkas M."/>
            <person name="Bedics A."/>
            <person name="Toth E."/>
            <person name="Tancsics A."/>
            <person name="Boka K."/>
            <person name="Marati G."/>
            <person name="Kriszt B."/>
            <person name="Cserhati M."/>
        </authorList>
    </citation>
    <scope>NUCLEOTIDE SEQUENCE [LARGE SCALE GENOMIC DNA]</scope>
    <source>
        <strain evidence="2 3">JCM 18446</strain>
    </source>
</reference>
<comment type="caution">
    <text evidence="2">The sequence shown here is derived from an EMBL/GenBank/DDBJ whole genome shotgun (WGS) entry which is preliminary data.</text>
</comment>
<evidence type="ECO:0000313" key="2">
    <source>
        <dbReference type="EMBL" id="MFB5761306.1"/>
    </source>
</evidence>
<proteinExistence type="predicted"/>
<dbReference type="InterPro" id="IPR002577">
    <property type="entry name" value="HTH_HxlR"/>
</dbReference>
<dbReference type="Pfam" id="PF01638">
    <property type="entry name" value="HxlR"/>
    <property type="match status" value="1"/>
</dbReference>
<protein>
    <submittedName>
        <fullName evidence="2">Winged helix-turn-helix transcriptional regulator</fullName>
    </submittedName>
</protein>
<accession>A0ABV5C1M0</accession>
<keyword evidence="3" id="KW-1185">Reference proteome</keyword>
<dbReference type="Proteomes" id="UP001580430">
    <property type="component" value="Unassembled WGS sequence"/>
</dbReference>
<dbReference type="RefSeq" id="WP_375520452.1">
    <property type="nucleotide sequence ID" value="NZ_JBHIRY010000011.1"/>
</dbReference>
<dbReference type="Gene3D" id="1.10.10.10">
    <property type="entry name" value="Winged helix-like DNA-binding domain superfamily/Winged helix DNA-binding domain"/>
    <property type="match status" value="1"/>
</dbReference>
<dbReference type="EMBL" id="JBHIRY010000011">
    <property type="protein sequence ID" value="MFB5761306.1"/>
    <property type="molecule type" value="Genomic_DNA"/>
</dbReference>
<gene>
    <name evidence="2" type="ORF">ACE5LO_12985</name>
</gene>
<evidence type="ECO:0000259" key="1">
    <source>
        <dbReference type="Pfam" id="PF01638"/>
    </source>
</evidence>
<name>A0ABV5C1M0_9BACL</name>